<feature type="domain" description="AAA" evidence="1">
    <location>
        <begin position="42"/>
        <end position="159"/>
    </location>
</feature>
<accession>A0A386ZNH4</accession>
<dbReference type="InterPro" id="IPR041682">
    <property type="entry name" value="AAA_14"/>
</dbReference>
<dbReference type="RefSeq" id="WP_120743198.1">
    <property type="nucleotide sequence ID" value="NZ_CP032568.1"/>
</dbReference>
<dbReference type="Pfam" id="PF13173">
    <property type="entry name" value="AAA_14"/>
    <property type="match status" value="1"/>
</dbReference>
<reference evidence="3 4" key="1">
    <citation type="submission" date="2018-09" db="EMBL/GenBank/DDBJ databases">
        <title>Nocardia yunnanensis sp. nov., an actinomycete isolated from a soil sample.</title>
        <authorList>
            <person name="Zhang J."/>
        </authorList>
    </citation>
    <scope>NUCLEOTIDE SEQUENCE [LARGE SCALE GENOMIC DNA]</scope>
    <source>
        <strain evidence="3 4">CFHS0054</strain>
    </source>
</reference>
<keyword evidence="3" id="KW-0067">ATP-binding</keyword>
<dbReference type="OrthoDB" id="128089at2"/>
<dbReference type="InterPro" id="IPR025420">
    <property type="entry name" value="DUF4143"/>
</dbReference>
<evidence type="ECO:0000313" key="4">
    <source>
        <dbReference type="Proteomes" id="UP000267164"/>
    </source>
</evidence>
<dbReference type="KEGG" id="nyu:D7D52_34640"/>
<evidence type="ECO:0000313" key="3">
    <source>
        <dbReference type="EMBL" id="AYF78115.1"/>
    </source>
</evidence>
<dbReference type="EMBL" id="CP032568">
    <property type="protein sequence ID" value="AYF78115.1"/>
    <property type="molecule type" value="Genomic_DNA"/>
</dbReference>
<dbReference type="PANTHER" id="PTHR43566">
    <property type="entry name" value="CONSERVED PROTEIN"/>
    <property type="match status" value="1"/>
</dbReference>
<dbReference type="SUPFAM" id="SSF52540">
    <property type="entry name" value="P-loop containing nucleoside triphosphate hydrolases"/>
    <property type="match status" value="1"/>
</dbReference>
<proteinExistence type="predicted"/>
<keyword evidence="4" id="KW-1185">Reference proteome</keyword>
<dbReference type="PANTHER" id="PTHR43566:SF2">
    <property type="entry name" value="DUF4143 DOMAIN-CONTAINING PROTEIN"/>
    <property type="match status" value="1"/>
</dbReference>
<dbReference type="Proteomes" id="UP000267164">
    <property type="component" value="Chromosome"/>
</dbReference>
<dbReference type="InterPro" id="IPR027417">
    <property type="entry name" value="P-loop_NTPase"/>
</dbReference>
<dbReference type="GO" id="GO:0005524">
    <property type="term" value="F:ATP binding"/>
    <property type="evidence" value="ECO:0007669"/>
    <property type="project" value="UniProtKB-KW"/>
</dbReference>
<sequence length="434" mass="48022">MRQIAQEFCNTTAVTSSFSSSPIGRILPRHAHSAVHEALADTRVVLVNGARQCGKSTLVSRIGREVGATWRSLDKPETRQAAGYDPTQFVLDDSLLIIDEVQRVPELLLAIKETVDADGRPGRFLLTGSAHVMALRSVPDALPGRMETIELWPLSQGEIDGAPDRFIDCAFERGPLRHDGTENRDDYIERIARGGFPEAVAREGKRRSRFFSSYVADLINRDVMQLSEIERSAEMFTLTNLVAARSGQLLVPGALGNELGLPKDTVARYLRLLEEVFLIKRIPAWSRNLTTRAVATSKVFMVDSGIATYLCGADPRALQAVNGPLGSLLEGFVAAELARQLTWSDQEARMFHYRTRDNVEVDIILENNRREVIAIEVKAAATVKGEDFRGLRHLGERLGDDLLAGYVLYTGTETLPFGPKFRALPVSALWNARP</sequence>
<evidence type="ECO:0000259" key="2">
    <source>
        <dbReference type="Pfam" id="PF13635"/>
    </source>
</evidence>
<evidence type="ECO:0000259" key="1">
    <source>
        <dbReference type="Pfam" id="PF13173"/>
    </source>
</evidence>
<feature type="domain" description="DUF4143" evidence="2">
    <location>
        <begin position="221"/>
        <end position="379"/>
    </location>
</feature>
<name>A0A386ZNH4_9NOCA</name>
<keyword evidence="3" id="KW-0547">Nucleotide-binding</keyword>
<protein>
    <submittedName>
        <fullName evidence="3">ATP-binding protein</fullName>
    </submittedName>
</protein>
<dbReference type="Pfam" id="PF13635">
    <property type="entry name" value="DUF4143"/>
    <property type="match status" value="1"/>
</dbReference>
<organism evidence="3 4">
    <name type="scientific">Nocardia yunnanensis</name>
    <dbReference type="NCBI Taxonomy" id="2382165"/>
    <lineage>
        <taxon>Bacteria</taxon>
        <taxon>Bacillati</taxon>
        <taxon>Actinomycetota</taxon>
        <taxon>Actinomycetes</taxon>
        <taxon>Mycobacteriales</taxon>
        <taxon>Nocardiaceae</taxon>
        <taxon>Nocardia</taxon>
    </lineage>
</organism>
<gene>
    <name evidence="3" type="ORF">D7D52_34640</name>
</gene>
<dbReference type="AlphaFoldDB" id="A0A386ZNH4"/>